<feature type="non-terminal residue" evidence="1">
    <location>
        <position position="1"/>
    </location>
</feature>
<reference evidence="1" key="1">
    <citation type="submission" date="2021-02" db="EMBL/GenBank/DDBJ databases">
        <authorList>
            <person name="Nowell W R."/>
        </authorList>
    </citation>
    <scope>NUCLEOTIDE SEQUENCE</scope>
</reference>
<sequence>NLPLQPPIEIPTKTRYATRYSTRLAATVMNEDVTISRTSTMHRRITRFTSE</sequence>
<dbReference type="Proteomes" id="UP000663889">
    <property type="component" value="Unassembled WGS sequence"/>
</dbReference>
<evidence type="ECO:0000313" key="3">
    <source>
        <dbReference type="Proteomes" id="UP000663889"/>
    </source>
</evidence>
<proteinExistence type="predicted"/>
<gene>
    <name evidence="2" type="ORF">FNK824_LOCUS26697</name>
    <name evidence="1" type="ORF">SEV965_LOCUS28284</name>
</gene>
<dbReference type="Proteomes" id="UP000663874">
    <property type="component" value="Unassembled WGS sequence"/>
</dbReference>
<dbReference type="AlphaFoldDB" id="A0A815GHJ0"/>
<dbReference type="EMBL" id="CAJNOU010002667">
    <property type="protein sequence ID" value="CAF1339846.1"/>
    <property type="molecule type" value="Genomic_DNA"/>
</dbReference>
<evidence type="ECO:0000313" key="1">
    <source>
        <dbReference type="EMBL" id="CAF1339846.1"/>
    </source>
</evidence>
<accession>A0A815GHJ0</accession>
<evidence type="ECO:0000313" key="2">
    <source>
        <dbReference type="EMBL" id="CAF4014457.1"/>
    </source>
</evidence>
<comment type="caution">
    <text evidence="1">The sequence shown here is derived from an EMBL/GenBank/DDBJ whole genome shotgun (WGS) entry which is preliminary data.</text>
</comment>
<name>A0A815GHJ0_9BILA</name>
<dbReference type="EMBL" id="CAJOBE010006693">
    <property type="protein sequence ID" value="CAF4014457.1"/>
    <property type="molecule type" value="Genomic_DNA"/>
</dbReference>
<protein>
    <submittedName>
        <fullName evidence="1">Uncharacterized protein</fullName>
    </submittedName>
</protein>
<organism evidence="1 3">
    <name type="scientific">Rotaria sordida</name>
    <dbReference type="NCBI Taxonomy" id="392033"/>
    <lineage>
        <taxon>Eukaryota</taxon>
        <taxon>Metazoa</taxon>
        <taxon>Spiralia</taxon>
        <taxon>Gnathifera</taxon>
        <taxon>Rotifera</taxon>
        <taxon>Eurotatoria</taxon>
        <taxon>Bdelloidea</taxon>
        <taxon>Philodinida</taxon>
        <taxon>Philodinidae</taxon>
        <taxon>Rotaria</taxon>
    </lineage>
</organism>